<dbReference type="PROSITE" id="PS50931">
    <property type="entry name" value="HTH_LYSR"/>
    <property type="match status" value="1"/>
</dbReference>
<keyword evidence="2" id="KW-0805">Transcription regulation</keyword>
<dbReference type="Gene3D" id="1.10.10.10">
    <property type="entry name" value="Winged helix-like DNA-binding domain superfamily/Winged helix DNA-binding domain"/>
    <property type="match status" value="1"/>
</dbReference>
<sequence>MHSIDQVISFVAVYDFGSYSAAAQIKNKSRATIREHIQSYEDVLGYDLFKIEGKKATPTENAKRLIKRARLLVRQHESLYAHGLSLLDNPVSEVNLCFDTVTPTYLITDIDDYIRIKFPKLNINWIHRNREQALEGLLSGEFDIALLPAQGNAVIDKNVTWNSLGNVSMGIFTRKSSPLASNNNLTIEELLNDIHLLSEAQADLDKNITSYKIAPNACLISNNDLLLDLLCKKGWALIPKFYIQAYGQKEKLVEIFMDELNIGYNIVLSSFYTHARGQEEPFKSILKFAKENFRQ</sequence>
<dbReference type="GO" id="GO:0003700">
    <property type="term" value="F:DNA-binding transcription factor activity"/>
    <property type="evidence" value="ECO:0007669"/>
    <property type="project" value="InterPro"/>
</dbReference>
<dbReference type="InterPro" id="IPR000847">
    <property type="entry name" value="LysR_HTH_N"/>
</dbReference>
<dbReference type="PANTHER" id="PTHR30126">
    <property type="entry name" value="HTH-TYPE TRANSCRIPTIONAL REGULATOR"/>
    <property type="match status" value="1"/>
</dbReference>
<dbReference type="InterPro" id="IPR036390">
    <property type="entry name" value="WH_DNA-bd_sf"/>
</dbReference>
<organism evidence="6 7">
    <name type="scientific">Photobacterium lutimaris</name>
    <dbReference type="NCBI Taxonomy" id="388278"/>
    <lineage>
        <taxon>Bacteria</taxon>
        <taxon>Pseudomonadati</taxon>
        <taxon>Pseudomonadota</taxon>
        <taxon>Gammaproteobacteria</taxon>
        <taxon>Vibrionales</taxon>
        <taxon>Vibrionaceae</taxon>
        <taxon>Photobacterium</taxon>
    </lineage>
</organism>
<comment type="similarity">
    <text evidence="1">Belongs to the LysR transcriptional regulatory family.</text>
</comment>
<dbReference type="Pfam" id="PF00126">
    <property type="entry name" value="HTH_1"/>
    <property type="match status" value="1"/>
</dbReference>
<dbReference type="Gene3D" id="3.40.190.290">
    <property type="match status" value="1"/>
</dbReference>
<protein>
    <recommendedName>
        <fullName evidence="5">HTH lysR-type domain-containing protein</fullName>
    </recommendedName>
</protein>
<comment type="caution">
    <text evidence="6">The sequence shown here is derived from an EMBL/GenBank/DDBJ whole genome shotgun (WGS) entry which is preliminary data.</text>
</comment>
<dbReference type="SUPFAM" id="SSF53850">
    <property type="entry name" value="Periplasmic binding protein-like II"/>
    <property type="match status" value="1"/>
</dbReference>
<proteinExistence type="inferred from homology"/>
<dbReference type="InterPro" id="IPR005119">
    <property type="entry name" value="LysR_subst-bd"/>
</dbReference>
<evidence type="ECO:0000256" key="2">
    <source>
        <dbReference type="ARBA" id="ARBA00023015"/>
    </source>
</evidence>
<evidence type="ECO:0000259" key="5">
    <source>
        <dbReference type="PROSITE" id="PS50931"/>
    </source>
</evidence>
<evidence type="ECO:0000313" key="6">
    <source>
        <dbReference type="EMBL" id="PSU35776.1"/>
    </source>
</evidence>
<keyword evidence="7" id="KW-1185">Reference proteome</keyword>
<evidence type="ECO:0000256" key="3">
    <source>
        <dbReference type="ARBA" id="ARBA00023125"/>
    </source>
</evidence>
<evidence type="ECO:0000256" key="1">
    <source>
        <dbReference type="ARBA" id="ARBA00009437"/>
    </source>
</evidence>
<dbReference type="PANTHER" id="PTHR30126:SF91">
    <property type="entry name" value="LYSR FAMILY TRANSCRIPTIONAL REGULATOR"/>
    <property type="match status" value="1"/>
</dbReference>
<gene>
    <name evidence="6" type="ORF">C9I99_01800</name>
</gene>
<evidence type="ECO:0000313" key="7">
    <source>
        <dbReference type="Proteomes" id="UP000241222"/>
    </source>
</evidence>
<reference evidence="6 7" key="1">
    <citation type="submission" date="2018-03" db="EMBL/GenBank/DDBJ databases">
        <title>Whole genome sequencing of Histamine producing bacteria.</title>
        <authorList>
            <person name="Butler K."/>
        </authorList>
    </citation>
    <scope>NUCLEOTIDE SEQUENCE [LARGE SCALE GENOMIC DNA]</scope>
    <source>
        <strain evidence="6 7">JCM 13586</strain>
    </source>
</reference>
<dbReference type="InterPro" id="IPR036388">
    <property type="entry name" value="WH-like_DNA-bd_sf"/>
</dbReference>
<feature type="domain" description="HTH lysR-type" evidence="5">
    <location>
        <begin position="1"/>
        <end position="59"/>
    </location>
</feature>
<dbReference type="RefSeq" id="WP_107347131.1">
    <property type="nucleotide sequence ID" value="NZ_PYMH01000001.1"/>
</dbReference>
<name>A0A2T3J3E2_9GAMM</name>
<dbReference type="OrthoDB" id="5858319at2"/>
<keyword evidence="4" id="KW-0804">Transcription</keyword>
<dbReference type="AlphaFoldDB" id="A0A2T3J3E2"/>
<dbReference type="GO" id="GO:0000976">
    <property type="term" value="F:transcription cis-regulatory region binding"/>
    <property type="evidence" value="ECO:0007669"/>
    <property type="project" value="TreeGrafter"/>
</dbReference>
<dbReference type="Pfam" id="PF03466">
    <property type="entry name" value="LysR_substrate"/>
    <property type="match status" value="1"/>
</dbReference>
<evidence type="ECO:0000256" key="4">
    <source>
        <dbReference type="ARBA" id="ARBA00023163"/>
    </source>
</evidence>
<dbReference type="Proteomes" id="UP000241222">
    <property type="component" value="Unassembled WGS sequence"/>
</dbReference>
<dbReference type="EMBL" id="PYMH01000001">
    <property type="protein sequence ID" value="PSU35776.1"/>
    <property type="molecule type" value="Genomic_DNA"/>
</dbReference>
<dbReference type="SUPFAM" id="SSF46785">
    <property type="entry name" value="Winged helix' DNA-binding domain"/>
    <property type="match status" value="1"/>
</dbReference>
<keyword evidence="3" id="KW-0238">DNA-binding</keyword>
<accession>A0A2T3J3E2</accession>